<dbReference type="Proteomes" id="UP000617340">
    <property type="component" value="Unassembled WGS sequence"/>
</dbReference>
<feature type="region of interest" description="Disordered" evidence="1">
    <location>
        <begin position="97"/>
        <end position="123"/>
    </location>
</feature>
<protein>
    <submittedName>
        <fullName evidence="2">Uncharacterized protein</fullName>
    </submittedName>
</protein>
<name>A0A834J7K9_VESGE</name>
<evidence type="ECO:0000313" key="2">
    <source>
        <dbReference type="EMBL" id="KAF7383274.1"/>
    </source>
</evidence>
<reference evidence="2" key="1">
    <citation type="journal article" date="2020" name="G3 (Bethesda)">
        <title>High-Quality Assemblies for Three Invasive Social Wasps from the &lt;i&gt;Vespula&lt;/i&gt; Genus.</title>
        <authorList>
            <person name="Harrop T.W.R."/>
            <person name="Guhlin J."/>
            <person name="McLaughlin G.M."/>
            <person name="Permina E."/>
            <person name="Stockwell P."/>
            <person name="Gilligan J."/>
            <person name="Le Lec M.F."/>
            <person name="Gruber M.A.M."/>
            <person name="Quinn O."/>
            <person name="Lovegrove M."/>
            <person name="Duncan E.J."/>
            <person name="Remnant E.J."/>
            <person name="Van Eeckhoven J."/>
            <person name="Graham B."/>
            <person name="Knapp R.A."/>
            <person name="Langford K.W."/>
            <person name="Kronenberg Z."/>
            <person name="Press M.O."/>
            <person name="Eacker S.M."/>
            <person name="Wilson-Rankin E.E."/>
            <person name="Purcell J."/>
            <person name="Lester P.J."/>
            <person name="Dearden P.K."/>
        </authorList>
    </citation>
    <scope>NUCLEOTIDE SEQUENCE</scope>
    <source>
        <strain evidence="2">Linc-1</strain>
    </source>
</reference>
<dbReference type="AlphaFoldDB" id="A0A834J7K9"/>
<organism evidence="2 3">
    <name type="scientific">Vespula germanica</name>
    <name type="common">German yellow jacket</name>
    <name type="synonym">Paravespula germanica</name>
    <dbReference type="NCBI Taxonomy" id="30212"/>
    <lineage>
        <taxon>Eukaryota</taxon>
        <taxon>Metazoa</taxon>
        <taxon>Ecdysozoa</taxon>
        <taxon>Arthropoda</taxon>
        <taxon>Hexapoda</taxon>
        <taxon>Insecta</taxon>
        <taxon>Pterygota</taxon>
        <taxon>Neoptera</taxon>
        <taxon>Endopterygota</taxon>
        <taxon>Hymenoptera</taxon>
        <taxon>Apocrita</taxon>
        <taxon>Aculeata</taxon>
        <taxon>Vespoidea</taxon>
        <taxon>Vespidae</taxon>
        <taxon>Vespinae</taxon>
        <taxon>Vespula</taxon>
    </lineage>
</organism>
<accession>A0A834J7K9</accession>
<comment type="caution">
    <text evidence="2">The sequence shown here is derived from an EMBL/GenBank/DDBJ whole genome shotgun (WGS) entry which is preliminary data.</text>
</comment>
<sequence length="123" mass="13560">MKTKEPWTLNDRNMGLPTSVGHSFANVDAFIALFVFNRPRWVVDGIGVGYEDMRMVRDGSKGRGMEEEMGASVCGASSTKAQRLPLLPIPLVYYSEQGQGRSKRHRGQNTDSILGSSMLDPTP</sequence>
<keyword evidence="3" id="KW-1185">Reference proteome</keyword>
<dbReference type="EMBL" id="JACSDZ010000019">
    <property type="protein sequence ID" value="KAF7383274.1"/>
    <property type="molecule type" value="Genomic_DNA"/>
</dbReference>
<gene>
    <name evidence="2" type="ORF">HZH68_015123</name>
</gene>
<proteinExistence type="predicted"/>
<evidence type="ECO:0000313" key="3">
    <source>
        <dbReference type="Proteomes" id="UP000617340"/>
    </source>
</evidence>
<evidence type="ECO:0000256" key="1">
    <source>
        <dbReference type="SAM" id="MobiDB-lite"/>
    </source>
</evidence>